<dbReference type="PROSITE" id="PS51186">
    <property type="entry name" value="GNAT"/>
    <property type="match status" value="1"/>
</dbReference>
<dbReference type="InterPro" id="IPR016181">
    <property type="entry name" value="Acyl_CoA_acyltransferase"/>
</dbReference>
<name>A0ABX1YIP9_9BACL</name>
<evidence type="ECO:0000313" key="3">
    <source>
        <dbReference type="Proteomes" id="UP000596857"/>
    </source>
</evidence>
<dbReference type="PANTHER" id="PTHR43792:SF13">
    <property type="entry name" value="ACETYLTRANSFERASE"/>
    <property type="match status" value="1"/>
</dbReference>
<dbReference type="SUPFAM" id="SSF55729">
    <property type="entry name" value="Acyl-CoA N-acyltransferases (Nat)"/>
    <property type="match status" value="1"/>
</dbReference>
<dbReference type="RefSeq" id="WP_171718326.1">
    <property type="nucleotide sequence ID" value="NZ_WHOB01000055.1"/>
</dbReference>
<keyword evidence="3" id="KW-1185">Reference proteome</keyword>
<dbReference type="PANTHER" id="PTHR43792">
    <property type="entry name" value="GNAT FAMILY, PUTATIVE (AFU_ORTHOLOGUE AFUA_3G00765)-RELATED-RELATED"/>
    <property type="match status" value="1"/>
</dbReference>
<protein>
    <submittedName>
        <fullName evidence="2">GNAT family N-acetyltransferase</fullName>
    </submittedName>
</protein>
<evidence type="ECO:0000259" key="1">
    <source>
        <dbReference type="PROSITE" id="PS51186"/>
    </source>
</evidence>
<gene>
    <name evidence="2" type="ORF">GC101_17785</name>
</gene>
<accession>A0ABX1YIP9</accession>
<dbReference type="InterPro" id="IPR051531">
    <property type="entry name" value="N-acetyltransferase"/>
</dbReference>
<comment type="caution">
    <text evidence="2">The sequence shown here is derived from an EMBL/GenBank/DDBJ whole genome shotgun (WGS) entry which is preliminary data.</text>
</comment>
<dbReference type="Pfam" id="PF13302">
    <property type="entry name" value="Acetyltransf_3"/>
    <property type="match status" value="1"/>
</dbReference>
<reference evidence="2 3" key="1">
    <citation type="submission" date="2019-10" db="EMBL/GenBank/DDBJ databases">
        <title>Description of Paenibacillus terricola sp. nov.</title>
        <authorList>
            <person name="Carlier A."/>
            <person name="Qi S."/>
        </authorList>
    </citation>
    <scope>NUCLEOTIDE SEQUENCE [LARGE SCALE GENOMIC DNA]</scope>
    <source>
        <strain evidence="2 3">LMG 31459</strain>
    </source>
</reference>
<sequence length="188" mass="21791">MKLTDNRLNLRPLTAAELELALDNYAELEQSLGLNVTAAQTLLDDEEMRYAMRVRRAKVLQDEQNYPWLTNWAIIHLEEQRIIGFLILKGGPNEQGEVILGYVIDEKYRGHGYATEAVRHITAWIFNHPDARWVIADTEKDNTASHRVLQHLDAELYRETEDLLWWRIARPAISFDDDTGILRGPQNI</sequence>
<dbReference type="Gene3D" id="3.40.630.30">
    <property type="match status" value="1"/>
</dbReference>
<organism evidence="2 3">
    <name type="scientific">Paenibacillus phytohabitans</name>
    <dbReference type="NCBI Taxonomy" id="2654978"/>
    <lineage>
        <taxon>Bacteria</taxon>
        <taxon>Bacillati</taxon>
        <taxon>Bacillota</taxon>
        <taxon>Bacilli</taxon>
        <taxon>Bacillales</taxon>
        <taxon>Paenibacillaceae</taxon>
        <taxon>Paenibacillus</taxon>
    </lineage>
</organism>
<dbReference type="CDD" id="cd04301">
    <property type="entry name" value="NAT_SF"/>
    <property type="match status" value="1"/>
</dbReference>
<feature type="domain" description="N-acetyltransferase" evidence="1">
    <location>
        <begin position="8"/>
        <end position="171"/>
    </location>
</feature>
<evidence type="ECO:0000313" key="2">
    <source>
        <dbReference type="EMBL" id="NOU80718.1"/>
    </source>
</evidence>
<dbReference type="InterPro" id="IPR000182">
    <property type="entry name" value="GNAT_dom"/>
</dbReference>
<dbReference type="EMBL" id="WHOB01000055">
    <property type="protein sequence ID" value="NOU80718.1"/>
    <property type="molecule type" value="Genomic_DNA"/>
</dbReference>
<dbReference type="Proteomes" id="UP000596857">
    <property type="component" value="Unassembled WGS sequence"/>
</dbReference>
<proteinExistence type="predicted"/>